<dbReference type="EMBL" id="BOOQ01000027">
    <property type="protein sequence ID" value="GII47829.1"/>
    <property type="molecule type" value="Genomic_DNA"/>
</dbReference>
<name>A0A8J3UL40_9ACTN</name>
<dbReference type="AlphaFoldDB" id="A0A8J3UL40"/>
<dbReference type="Proteomes" id="UP000644610">
    <property type="component" value="Unassembled WGS sequence"/>
</dbReference>
<sequence>MEEIILRLDPGTAAVLRDHIYMVGEHFAAGVPVVQFAPEDETRLSRVMCDLDRALGGRGCTACAMGSPCH</sequence>
<keyword evidence="2" id="KW-1185">Reference proteome</keyword>
<reference evidence="1" key="1">
    <citation type="submission" date="2021-01" db="EMBL/GenBank/DDBJ databases">
        <title>Whole genome shotgun sequence of Planotetraspora silvatica NBRC 100141.</title>
        <authorList>
            <person name="Komaki H."/>
            <person name="Tamura T."/>
        </authorList>
    </citation>
    <scope>NUCLEOTIDE SEQUENCE</scope>
    <source>
        <strain evidence="1">NBRC 100141</strain>
    </source>
</reference>
<accession>A0A8J3UL40</accession>
<proteinExistence type="predicted"/>
<evidence type="ECO:0000313" key="2">
    <source>
        <dbReference type="Proteomes" id="UP000644610"/>
    </source>
</evidence>
<comment type="caution">
    <text evidence="1">The sequence shown here is derived from an EMBL/GenBank/DDBJ whole genome shotgun (WGS) entry which is preliminary data.</text>
</comment>
<gene>
    <name evidence="1" type="ORF">Psi02_42530</name>
</gene>
<protein>
    <submittedName>
        <fullName evidence="1">Uncharacterized protein</fullName>
    </submittedName>
</protein>
<organism evidence="1 2">
    <name type="scientific">Planotetraspora silvatica</name>
    <dbReference type="NCBI Taxonomy" id="234614"/>
    <lineage>
        <taxon>Bacteria</taxon>
        <taxon>Bacillati</taxon>
        <taxon>Actinomycetota</taxon>
        <taxon>Actinomycetes</taxon>
        <taxon>Streptosporangiales</taxon>
        <taxon>Streptosporangiaceae</taxon>
        <taxon>Planotetraspora</taxon>
    </lineage>
</organism>
<evidence type="ECO:0000313" key="1">
    <source>
        <dbReference type="EMBL" id="GII47829.1"/>
    </source>
</evidence>